<dbReference type="CDD" id="cd00085">
    <property type="entry name" value="HNHc"/>
    <property type="match status" value="1"/>
</dbReference>
<dbReference type="Pfam" id="PF02720">
    <property type="entry name" value="DUF222"/>
    <property type="match status" value="1"/>
</dbReference>
<dbReference type="RefSeq" id="WP_085173910.1">
    <property type="nucleotide sequence ID" value="NZ_LQPC01000027.1"/>
</dbReference>
<dbReference type="InterPro" id="IPR003615">
    <property type="entry name" value="HNH_nuc"/>
</dbReference>
<gene>
    <name evidence="2" type="ORF">AWC12_10415</name>
</gene>
<dbReference type="InterPro" id="IPR003870">
    <property type="entry name" value="DUF222"/>
</dbReference>
<evidence type="ECO:0000259" key="1">
    <source>
        <dbReference type="Pfam" id="PF02720"/>
    </source>
</evidence>
<protein>
    <submittedName>
        <fullName evidence="2">HNH endonuclease</fullName>
    </submittedName>
</protein>
<name>A0A1X1WR94_MYCIR</name>
<reference evidence="2 3" key="1">
    <citation type="submission" date="2016-01" db="EMBL/GenBank/DDBJ databases">
        <title>The new phylogeny of the genus Mycobacterium.</title>
        <authorList>
            <person name="Tarcisio F."/>
            <person name="Conor M."/>
            <person name="Antonella G."/>
            <person name="Elisabetta G."/>
            <person name="Giulia F.S."/>
            <person name="Sara T."/>
            <person name="Anna F."/>
            <person name="Clotilde B."/>
            <person name="Roberto B."/>
            <person name="Veronica D.S."/>
            <person name="Fabio R."/>
            <person name="Monica P."/>
            <person name="Olivier J."/>
            <person name="Enrico T."/>
            <person name="Nicola S."/>
        </authorList>
    </citation>
    <scope>NUCLEOTIDE SEQUENCE [LARGE SCALE GENOMIC DNA]</scope>
    <source>
        <strain evidence="2 3">DSM 45541</strain>
    </source>
</reference>
<keyword evidence="2" id="KW-0540">Nuclease</keyword>
<comment type="caution">
    <text evidence="2">The sequence shown here is derived from an EMBL/GenBank/DDBJ whole genome shotgun (WGS) entry which is preliminary data.</text>
</comment>
<sequence length="427" mass="46250">MIERLFEVDPEASEKDLRILVERFEELKSKAAAAQARATALWARKRTAAERAAGIPARRRGKGLASEIALARRDAPACGNTHLGMAKALVHEMPRTLAALEAGQLSEYRALLIVRESACLSVEDRRTLDAELAEEAHGFQGWGNRRVAAEAKRITARLDAAAVVERNNKAVKDRCVTTRPAPNGMVYVTFLMPLAQGIGMYAALKREADVCGDGRSRGQFMCDTAYERVTGRSSTAPVDVSLNLVMADTTLAGDDAEPAWLDGYGPIPAGFACKLTGDAATDKAAKAILRRLYRHPTSGQLVAMESRSRIFPKGLGAFIGIRDRTCRNPYCNAPIRHHDHATPDRDGGKTSAVNGLGACEACNYAKEAPGWRVTTRDRGGTHRAEFVTPTGARYYSLAPPLPAIPVRQKISLLEGQLSIDLVTFEAA</sequence>
<evidence type="ECO:0000313" key="3">
    <source>
        <dbReference type="Proteomes" id="UP000193622"/>
    </source>
</evidence>
<dbReference type="EMBL" id="LQPC01000027">
    <property type="protein sequence ID" value="ORV89032.1"/>
    <property type="molecule type" value="Genomic_DNA"/>
</dbReference>
<accession>A0A1X1WR94</accession>
<dbReference type="GO" id="GO:0004519">
    <property type="term" value="F:endonuclease activity"/>
    <property type="evidence" value="ECO:0007669"/>
    <property type="project" value="UniProtKB-KW"/>
</dbReference>
<keyword evidence="2" id="KW-0255">Endonuclease</keyword>
<proteinExistence type="predicted"/>
<evidence type="ECO:0000313" key="2">
    <source>
        <dbReference type="EMBL" id="ORV89032.1"/>
    </source>
</evidence>
<keyword evidence="2" id="KW-0378">Hydrolase</keyword>
<organism evidence="2 3">
    <name type="scientific">Mycolicibacterium iranicum</name>
    <name type="common">Mycobacterium iranicum</name>
    <dbReference type="NCBI Taxonomy" id="912594"/>
    <lineage>
        <taxon>Bacteria</taxon>
        <taxon>Bacillati</taxon>
        <taxon>Actinomycetota</taxon>
        <taxon>Actinomycetes</taxon>
        <taxon>Mycobacteriales</taxon>
        <taxon>Mycobacteriaceae</taxon>
        <taxon>Mycolicibacterium</taxon>
    </lineage>
</organism>
<feature type="domain" description="DUF222" evidence="1">
    <location>
        <begin position="28"/>
        <end position="223"/>
    </location>
</feature>
<dbReference type="Proteomes" id="UP000193622">
    <property type="component" value="Unassembled WGS sequence"/>
</dbReference>
<dbReference type="AlphaFoldDB" id="A0A1X1WR94"/>